<gene>
    <name evidence="2" type="ORF">PCON_07568</name>
</gene>
<dbReference type="OrthoDB" id="10566068at2759"/>
<feature type="compositionally biased region" description="Low complexity" evidence="1">
    <location>
        <begin position="168"/>
        <end position="178"/>
    </location>
</feature>
<sequence>MPCFLTHTTHLPCLHVTPSPQHSCLYPSRCVSVRELFFTSQNLCSSCLSAPATSSSSSLGDWSDWSRTLGSYTRCQGSGSVIGESGAKWTSGTGWGSGCGVGWRSVAGNASMPMGNRPPLEMLGCHAEGRGVYEIDVSEKGKRRVLQQQAQAQQARRAGKAGQDRQAGRAGQAAEGKQQGWGGWFKSILSASTNVQATPRSMPSSTTRNSSTPRSYNTKLATSIEADDWEVEEAELAESRRGNSSWTNEKWLESWVELEIPVVDLDLKEDLDLDLEEDLEEDLEGDAEMEMVEREVECY</sequence>
<feature type="compositionally biased region" description="Low complexity" evidence="1">
    <location>
        <begin position="147"/>
        <end position="161"/>
    </location>
</feature>
<evidence type="ECO:0000313" key="3">
    <source>
        <dbReference type="Proteomes" id="UP000018144"/>
    </source>
</evidence>
<dbReference type="EMBL" id="HF935386">
    <property type="protein sequence ID" value="CCX07979.1"/>
    <property type="molecule type" value="Genomic_DNA"/>
</dbReference>
<dbReference type="AlphaFoldDB" id="U4L0A1"/>
<proteinExistence type="predicted"/>
<evidence type="ECO:0000313" key="2">
    <source>
        <dbReference type="EMBL" id="CCX07979.1"/>
    </source>
</evidence>
<dbReference type="Proteomes" id="UP000018144">
    <property type="component" value="Unassembled WGS sequence"/>
</dbReference>
<organism evidence="2 3">
    <name type="scientific">Pyronema omphalodes (strain CBS 100304)</name>
    <name type="common">Pyronema confluens</name>
    <dbReference type="NCBI Taxonomy" id="1076935"/>
    <lineage>
        <taxon>Eukaryota</taxon>
        <taxon>Fungi</taxon>
        <taxon>Dikarya</taxon>
        <taxon>Ascomycota</taxon>
        <taxon>Pezizomycotina</taxon>
        <taxon>Pezizomycetes</taxon>
        <taxon>Pezizales</taxon>
        <taxon>Pyronemataceae</taxon>
        <taxon>Pyronema</taxon>
    </lineage>
</organism>
<reference evidence="2 3" key="1">
    <citation type="journal article" date="2013" name="PLoS Genet.">
        <title>The genome and development-dependent transcriptomes of Pyronema confluens: a window into fungal evolution.</title>
        <authorList>
            <person name="Traeger S."/>
            <person name="Altegoer F."/>
            <person name="Freitag M."/>
            <person name="Gabaldon T."/>
            <person name="Kempken F."/>
            <person name="Kumar A."/>
            <person name="Marcet-Houben M."/>
            <person name="Poggeler S."/>
            <person name="Stajich J.E."/>
            <person name="Nowrousian M."/>
        </authorList>
    </citation>
    <scope>NUCLEOTIDE SEQUENCE [LARGE SCALE GENOMIC DNA]</scope>
    <source>
        <strain evidence="3">CBS 100304</strain>
        <tissue evidence="2">Vegetative mycelium</tissue>
    </source>
</reference>
<name>U4L0A1_PYROM</name>
<evidence type="ECO:0000256" key="1">
    <source>
        <dbReference type="SAM" id="MobiDB-lite"/>
    </source>
</evidence>
<protein>
    <submittedName>
        <fullName evidence="2">Uncharacterized protein</fullName>
    </submittedName>
</protein>
<feature type="region of interest" description="Disordered" evidence="1">
    <location>
        <begin position="194"/>
        <end position="216"/>
    </location>
</feature>
<accession>U4L0A1</accession>
<feature type="compositionally biased region" description="Low complexity" evidence="1">
    <location>
        <begin position="198"/>
        <end position="215"/>
    </location>
</feature>
<feature type="region of interest" description="Disordered" evidence="1">
    <location>
        <begin position="144"/>
        <end position="178"/>
    </location>
</feature>
<keyword evidence="3" id="KW-1185">Reference proteome</keyword>